<dbReference type="VEuPathDB" id="FungiDB:FUN_005678"/>
<dbReference type="SUPFAM" id="SSF50965">
    <property type="entry name" value="Galactose oxidase, central domain"/>
    <property type="match status" value="1"/>
</dbReference>
<sequence length="394" mass="44270">MGYKILNHHLMLILLIQLSLWVTIINGRFIPGPRSGHTAILIGDKIYFIGGYNFSIISKESDIFYYNGIAWVDLNNQVSGQGADMPLKFGHTANVGGRKQDLIFFIGGDQLPLIYQLDTKTNKITSSVILGAFPNRDSLNFMSSVFYEGIIYLFGGGEMDIETDITTLYNNHYIFDTINLNWQEGGLINAPPPRYKHTATLANGIIYYIGGIQINNSYVSYTSMSDIYRYNTVSNKWSLEVATLAPGNTPGPRLGHSAALVENKICIFGGSYNNLSPIESIAMLNTSTLEWSIPHFNNPRRPNMPTLPNLVYHTATLVDKRMLPQGNLGQEDFILPIPSNGDRFSNRSSNYHPRSETNSHSQKKSEAQTLHVYTMLISLYAIVIYFIMDNYCFK</sequence>
<dbReference type="VEuPathDB" id="FungiDB:RhiirA1_493817"/>
<protein>
    <submittedName>
        <fullName evidence="6">Galactose oxidase</fullName>
    </submittedName>
</protein>
<keyword evidence="5" id="KW-0732">Signal</keyword>
<reference evidence="6 7" key="1">
    <citation type="submission" date="2016-04" db="EMBL/GenBank/DDBJ databases">
        <title>Genome analyses suggest a sexual origin of heterokaryosis in a supposedly ancient asexual fungus.</title>
        <authorList>
            <person name="Ropars J."/>
            <person name="Sedzielewska K."/>
            <person name="Noel J."/>
            <person name="Charron P."/>
            <person name="Farinelli L."/>
            <person name="Marton T."/>
            <person name="Kruger M."/>
            <person name="Pelin A."/>
            <person name="Brachmann A."/>
            <person name="Corradi N."/>
        </authorList>
    </citation>
    <scope>NUCLEOTIDE SEQUENCE [LARGE SCALE GENOMIC DNA]</scope>
    <source>
        <strain evidence="6 7">C2</strain>
    </source>
</reference>
<reference evidence="6 7" key="2">
    <citation type="submission" date="2017-10" db="EMBL/GenBank/DDBJ databases">
        <title>Extensive intraspecific genome diversity in a model arbuscular mycorrhizal fungus.</title>
        <authorList>
            <person name="Chen E.C.H."/>
            <person name="Morin E."/>
            <person name="Baudet D."/>
            <person name="Noel J."/>
            <person name="Ndikumana S."/>
            <person name="Charron P."/>
            <person name="St-Onge C."/>
            <person name="Giorgi J."/>
            <person name="Grigoriev I.V."/>
            <person name="Roux C."/>
            <person name="Martin F.M."/>
            <person name="Corradi N."/>
        </authorList>
    </citation>
    <scope>NUCLEOTIDE SEQUENCE [LARGE SCALE GENOMIC DNA]</scope>
    <source>
        <strain evidence="6 7">C2</strain>
    </source>
</reference>
<organism evidence="6 7">
    <name type="scientific">Rhizophagus irregularis</name>
    <dbReference type="NCBI Taxonomy" id="588596"/>
    <lineage>
        <taxon>Eukaryota</taxon>
        <taxon>Fungi</taxon>
        <taxon>Fungi incertae sedis</taxon>
        <taxon>Mucoromycota</taxon>
        <taxon>Glomeromycotina</taxon>
        <taxon>Glomeromycetes</taxon>
        <taxon>Glomerales</taxon>
        <taxon>Glomeraceae</taxon>
        <taxon>Rhizophagus</taxon>
    </lineage>
</organism>
<dbReference type="EMBL" id="LLXL01000884">
    <property type="protein sequence ID" value="PKK68098.1"/>
    <property type="molecule type" value="Genomic_DNA"/>
</dbReference>
<name>A0A2N1N2K4_9GLOM</name>
<accession>A0A2N1N2K4</accession>
<dbReference type="VEuPathDB" id="FungiDB:FUN_005677"/>
<dbReference type="Gene3D" id="2.120.10.80">
    <property type="entry name" value="Kelch-type beta propeller"/>
    <property type="match status" value="2"/>
</dbReference>
<evidence type="ECO:0000256" key="1">
    <source>
        <dbReference type="ARBA" id="ARBA00022441"/>
    </source>
</evidence>
<feature type="signal peptide" evidence="5">
    <location>
        <begin position="1"/>
        <end position="27"/>
    </location>
</feature>
<evidence type="ECO:0000313" key="6">
    <source>
        <dbReference type="EMBL" id="PKK68098.1"/>
    </source>
</evidence>
<dbReference type="SUPFAM" id="SSF117281">
    <property type="entry name" value="Kelch motif"/>
    <property type="match status" value="1"/>
</dbReference>
<dbReference type="VEuPathDB" id="FungiDB:RhiirA1_503334"/>
<dbReference type="AlphaFoldDB" id="A0A2N1N2K4"/>
<proteinExistence type="predicted"/>
<dbReference type="InterPro" id="IPR011043">
    <property type="entry name" value="Gal_Oxase/kelch_b-propeller"/>
</dbReference>
<keyword evidence="4" id="KW-0812">Transmembrane</keyword>
<dbReference type="Proteomes" id="UP000233469">
    <property type="component" value="Unassembled WGS sequence"/>
</dbReference>
<dbReference type="InterPro" id="IPR015915">
    <property type="entry name" value="Kelch-typ_b-propeller"/>
</dbReference>
<feature type="region of interest" description="Disordered" evidence="3">
    <location>
        <begin position="345"/>
        <end position="364"/>
    </location>
</feature>
<keyword evidence="4" id="KW-0472">Membrane</keyword>
<dbReference type="Pfam" id="PF24681">
    <property type="entry name" value="Kelch_KLHDC2_KLHL20_DRC7"/>
    <property type="match status" value="1"/>
</dbReference>
<evidence type="ECO:0000256" key="3">
    <source>
        <dbReference type="SAM" id="MobiDB-lite"/>
    </source>
</evidence>
<keyword evidence="1" id="KW-0880">Kelch repeat</keyword>
<evidence type="ECO:0000256" key="4">
    <source>
        <dbReference type="SAM" id="Phobius"/>
    </source>
</evidence>
<feature type="compositionally biased region" description="Polar residues" evidence="3">
    <location>
        <begin position="345"/>
        <end position="360"/>
    </location>
</feature>
<feature type="transmembrane region" description="Helical" evidence="4">
    <location>
        <begin position="370"/>
        <end position="388"/>
    </location>
</feature>
<dbReference type="PANTHER" id="PTHR46093:SF18">
    <property type="entry name" value="FIBRONECTIN TYPE-III DOMAIN-CONTAINING PROTEIN"/>
    <property type="match status" value="1"/>
</dbReference>
<keyword evidence="2" id="KW-0677">Repeat</keyword>
<comment type="caution">
    <text evidence="6">The sequence shown here is derived from an EMBL/GenBank/DDBJ whole genome shotgun (WGS) entry which is preliminary data.</text>
</comment>
<dbReference type="VEuPathDB" id="FungiDB:RhiirFUN_005383"/>
<feature type="chain" id="PRO_5014826118" evidence="5">
    <location>
        <begin position="28"/>
        <end position="394"/>
    </location>
</feature>
<evidence type="ECO:0000256" key="2">
    <source>
        <dbReference type="ARBA" id="ARBA00022737"/>
    </source>
</evidence>
<gene>
    <name evidence="6" type="ORF">RhiirC2_782721</name>
</gene>
<keyword evidence="4" id="KW-1133">Transmembrane helix</keyword>
<evidence type="ECO:0000256" key="5">
    <source>
        <dbReference type="SAM" id="SignalP"/>
    </source>
</evidence>
<dbReference type="PANTHER" id="PTHR46093">
    <property type="entry name" value="ACYL-COA-BINDING DOMAIN-CONTAINING PROTEIN 5"/>
    <property type="match status" value="1"/>
</dbReference>
<evidence type="ECO:0000313" key="7">
    <source>
        <dbReference type="Proteomes" id="UP000233469"/>
    </source>
</evidence>